<dbReference type="Pfam" id="PF13458">
    <property type="entry name" value="Peripla_BP_6"/>
    <property type="match status" value="1"/>
</dbReference>
<name>A0ABP9RI63_9ACTN</name>
<gene>
    <name evidence="6" type="ORF">GCM10023322_01420</name>
</gene>
<dbReference type="InterPro" id="IPR028081">
    <property type="entry name" value="Leu-bd"/>
</dbReference>
<feature type="signal peptide" evidence="4">
    <location>
        <begin position="1"/>
        <end position="25"/>
    </location>
</feature>
<accession>A0ABP9RI63</accession>
<dbReference type="InterPro" id="IPR051010">
    <property type="entry name" value="BCAA_transport"/>
</dbReference>
<evidence type="ECO:0000256" key="4">
    <source>
        <dbReference type="SAM" id="SignalP"/>
    </source>
</evidence>
<keyword evidence="7" id="KW-1185">Reference proteome</keyword>
<evidence type="ECO:0000256" key="3">
    <source>
        <dbReference type="SAM" id="MobiDB-lite"/>
    </source>
</evidence>
<dbReference type="PANTHER" id="PTHR30483:SF6">
    <property type="entry name" value="PERIPLASMIC BINDING PROTEIN OF ABC TRANSPORTER FOR NATURAL AMINO ACIDS"/>
    <property type="match status" value="1"/>
</dbReference>
<comment type="similarity">
    <text evidence="1">Belongs to the leucine-binding protein family.</text>
</comment>
<evidence type="ECO:0000256" key="2">
    <source>
        <dbReference type="ARBA" id="ARBA00022729"/>
    </source>
</evidence>
<feature type="chain" id="PRO_5046140022" description="Leucine-binding protein domain-containing protein" evidence="4">
    <location>
        <begin position="26"/>
        <end position="442"/>
    </location>
</feature>
<feature type="region of interest" description="Disordered" evidence="3">
    <location>
        <begin position="188"/>
        <end position="217"/>
    </location>
</feature>
<dbReference type="InterPro" id="IPR028082">
    <property type="entry name" value="Peripla_BP_I"/>
</dbReference>
<evidence type="ECO:0000259" key="5">
    <source>
        <dbReference type="Pfam" id="PF13458"/>
    </source>
</evidence>
<feature type="compositionally biased region" description="Polar residues" evidence="3">
    <location>
        <begin position="196"/>
        <end position="211"/>
    </location>
</feature>
<dbReference type="PROSITE" id="PS51257">
    <property type="entry name" value="PROKAR_LIPOPROTEIN"/>
    <property type="match status" value="1"/>
</dbReference>
<organism evidence="6 7">
    <name type="scientific">Rugosimonospora acidiphila</name>
    <dbReference type="NCBI Taxonomy" id="556531"/>
    <lineage>
        <taxon>Bacteria</taxon>
        <taxon>Bacillati</taxon>
        <taxon>Actinomycetota</taxon>
        <taxon>Actinomycetes</taxon>
        <taxon>Micromonosporales</taxon>
        <taxon>Micromonosporaceae</taxon>
        <taxon>Rugosimonospora</taxon>
    </lineage>
</organism>
<dbReference type="Gene3D" id="3.40.50.2300">
    <property type="match status" value="2"/>
</dbReference>
<evidence type="ECO:0000313" key="7">
    <source>
        <dbReference type="Proteomes" id="UP001501570"/>
    </source>
</evidence>
<dbReference type="PANTHER" id="PTHR30483">
    <property type="entry name" value="LEUCINE-SPECIFIC-BINDING PROTEIN"/>
    <property type="match status" value="1"/>
</dbReference>
<evidence type="ECO:0000256" key="1">
    <source>
        <dbReference type="ARBA" id="ARBA00010062"/>
    </source>
</evidence>
<dbReference type="Proteomes" id="UP001501570">
    <property type="component" value="Unassembled WGS sequence"/>
</dbReference>
<evidence type="ECO:0000313" key="6">
    <source>
        <dbReference type="EMBL" id="GAA5177221.1"/>
    </source>
</evidence>
<proteinExistence type="inferred from homology"/>
<feature type="domain" description="Leucine-binding protein" evidence="5">
    <location>
        <begin position="221"/>
        <end position="439"/>
    </location>
</feature>
<dbReference type="SUPFAM" id="SSF53822">
    <property type="entry name" value="Periplasmic binding protein-like I"/>
    <property type="match status" value="2"/>
</dbReference>
<comment type="caution">
    <text evidence="6">The sequence shown here is derived from an EMBL/GenBank/DDBJ whole genome shotgun (WGS) entry which is preliminary data.</text>
</comment>
<sequence>MRTNAKALVTIAATLLIAVSGCASKSTSTTGIAPNKGIRLYGTDGNMSNTFGADFKTAGAISGMVGTTPLTQLSDDFKQRLSSVDSTLADDNYAGESYDAVVISALAVQIAGTTDPLTVAKYVDGVTTLQPGGVECTLVKDCLSAIAEGKDIAYRGVAVPDGFTDSGEPATASYGTLHFGENNRIDDGKTEFVSVGDTSDASKQASPSHSGNHGGSTAKPLSLGLILPKTGSLAPLGPPMFAGAHLAVKEINAAGGILGKPVTAVDGDDGTSVDKASAQFDSFVSQNIPIMIGPPSSDEATALIPKAVSAGRILVSPSATSSTLSTVDDHGLFFRTCPPDSYQSQALADVIMRGGAQRVFIVSRDDSYGTGLRDGVSKDLIAAGIKQNALATRTYQDDQKDFSAITKAIMAFKPDSVMVAGYDESAGVIAALQAAGIKFAQS</sequence>
<reference evidence="7" key="1">
    <citation type="journal article" date="2019" name="Int. J. Syst. Evol. Microbiol.">
        <title>The Global Catalogue of Microorganisms (GCM) 10K type strain sequencing project: providing services to taxonomists for standard genome sequencing and annotation.</title>
        <authorList>
            <consortium name="The Broad Institute Genomics Platform"/>
            <consortium name="The Broad Institute Genome Sequencing Center for Infectious Disease"/>
            <person name="Wu L."/>
            <person name="Ma J."/>
        </authorList>
    </citation>
    <scope>NUCLEOTIDE SEQUENCE [LARGE SCALE GENOMIC DNA]</scope>
    <source>
        <strain evidence="7">JCM 18304</strain>
    </source>
</reference>
<dbReference type="RefSeq" id="WP_345625070.1">
    <property type="nucleotide sequence ID" value="NZ_BAABJQ010000001.1"/>
</dbReference>
<dbReference type="EMBL" id="BAABJQ010000001">
    <property type="protein sequence ID" value="GAA5177221.1"/>
    <property type="molecule type" value="Genomic_DNA"/>
</dbReference>
<protein>
    <recommendedName>
        <fullName evidence="5">Leucine-binding protein domain-containing protein</fullName>
    </recommendedName>
</protein>
<keyword evidence="2 4" id="KW-0732">Signal</keyword>